<reference evidence="2 3" key="1">
    <citation type="journal article" date="2010" name="Proc. Natl. Acad. Sci. U.S.A.">
        <title>Insights into evolution of multicellular fungi from the assembled chromosomes of the mushroom Coprinopsis cinerea (Coprinus cinereus).</title>
        <authorList>
            <person name="Stajich J.E."/>
            <person name="Wilke S.K."/>
            <person name="Ahren D."/>
            <person name="Au C.H."/>
            <person name="Birren B.W."/>
            <person name="Borodovsky M."/>
            <person name="Burns C."/>
            <person name="Canback B."/>
            <person name="Casselton L.A."/>
            <person name="Cheng C.K."/>
            <person name="Deng J."/>
            <person name="Dietrich F.S."/>
            <person name="Fargo D.C."/>
            <person name="Farman M.L."/>
            <person name="Gathman A.C."/>
            <person name="Goldberg J."/>
            <person name="Guigo R."/>
            <person name="Hoegger P.J."/>
            <person name="Hooker J.B."/>
            <person name="Huggins A."/>
            <person name="James T.Y."/>
            <person name="Kamada T."/>
            <person name="Kilaru S."/>
            <person name="Kodira C."/>
            <person name="Kues U."/>
            <person name="Kupfer D."/>
            <person name="Kwan H.S."/>
            <person name="Lomsadze A."/>
            <person name="Li W."/>
            <person name="Lilly W.W."/>
            <person name="Ma L.J."/>
            <person name="Mackey A.J."/>
            <person name="Manning G."/>
            <person name="Martin F."/>
            <person name="Muraguchi H."/>
            <person name="Natvig D.O."/>
            <person name="Palmerini H."/>
            <person name="Ramesh M.A."/>
            <person name="Rehmeyer C.J."/>
            <person name="Roe B.A."/>
            <person name="Shenoy N."/>
            <person name="Stanke M."/>
            <person name="Ter-Hovhannisyan V."/>
            <person name="Tunlid A."/>
            <person name="Velagapudi R."/>
            <person name="Vision T.J."/>
            <person name="Zeng Q."/>
            <person name="Zolan M.E."/>
            <person name="Pukkila P.J."/>
        </authorList>
    </citation>
    <scope>NUCLEOTIDE SEQUENCE [LARGE SCALE GENOMIC DNA]</scope>
    <source>
        <strain evidence="3">Okayama-7 / 130 / ATCC MYA-4618 / FGSC 9003</strain>
    </source>
</reference>
<dbReference type="EMBL" id="AACS02000039">
    <property type="protein sequence ID" value="EFI26531.1"/>
    <property type="molecule type" value="Genomic_DNA"/>
</dbReference>
<feature type="domain" description="Helitron helicase-like" evidence="1">
    <location>
        <begin position="1"/>
        <end position="153"/>
    </location>
</feature>
<name>D6RR33_COPC7</name>
<dbReference type="GeneID" id="9379852"/>
<dbReference type="PANTHER" id="PTHR45786">
    <property type="entry name" value="DNA BINDING PROTEIN-LIKE"/>
    <property type="match status" value="1"/>
</dbReference>
<dbReference type="Proteomes" id="UP000001861">
    <property type="component" value="Unassembled WGS sequence"/>
</dbReference>
<organism evidence="2 3">
    <name type="scientific">Coprinopsis cinerea (strain Okayama-7 / 130 / ATCC MYA-4618 / FGSC 9003)</name>
    <name type="common">Inky cap fungus</name>
    <name type="synonym">Hormographiella aspergillata</name>
    <dbReference type="NCBI Taxonomy" id="240176"/>
    <lineage>
        <taxon>Eukaryota</taxon>
        <taxon>Fungi</taxon>
        <taxon>Dikarya</taxon>
        <taxon>Basidiomycota</taxon>
        <taxon>Agaricomycotina</taxon>
        <taxon>Agaricomycetes</taxon>
        <taxon>Agaricomycetidae</taxon>
        <taxon>Agaricales</taxon>
        <taxon>Agaricineae</taxon>
        <taxon>Psathyrellaceae</taxon>
        <taxon>Coprinopsis</taxon>
    </lineage>
</organism>
<dbReference type="InParanoid" id="D6RR33"/>
<dbReference type="VEuPathDB" id="FungiDB:CC1G_15819"/>
<dbReference type="RefSeq" id="XP_002910025.1">
    <property type="nucleotide sequence ID" value="XM_002909979.1"/>
</dbReference>
<comment type="caution">
    <text evidence="2">The sequence shown here is derived from an EMBL/GenBank/DDBJ whole genome shotgun (WGS) entry which is preliminary data.</text>
</comment>
<proteinExistence type="predicted"/>
<accession>D6RR33</accession>
<gene>
    <name evidence="2" type="ORF">CC1G_15819</name>
</gene>
<dbReference type="AlphaFoldDB" id="D6RR33"/>
<dbReference type="InterPro" id="IPR025476">
    <property type="entry name" value="Helitron_helicase-like"/>
</dbReference>
<evidence type="ECO:0000313" key="3">
    <source>
        <dbReference type="Proteomes" id="UP000001861"/>
    </source>
</evidence>
<evidence type="ECO:0000259" key="1">
    <source>
        <dbReference type="Pfam" id="PF14214"/>
    </source>
</evidence>
<dbReference type="STRING" id="240176.D6RR33"/>
<dbReference type="PANTHER" id="PTHR45786:SF74">
    <property type="entry name" value="ATP-DEPENDENT DNA HELICASE"/>
    <property type="match status" value="1"/>
</dbReference>
<dbReference type="OMA" id="REECTID"/>
<dbReference type="Pfam" id="PF14214">
    <property type="entry name" value="Helitron_like_N"/>
    <property type="match status" value="1"/>
</dbReference>
<dbReference type="eggNOG" id="KOG0987">
    <property type="taxonomic scope" value="Eukaryota"/>
</dbReference>
<sequence>MWASADQNRLQYIRENQKQLRAEVYSGLEDTVSTEDGDLNHIGRRVILPSSYVGGPRNMMQRYQDAMAVARHYRRVDLFITMTTNPNWEEITQELLPGQTAFDRPDLVARVFKLKKDALLEDIYRNDMFGKAVAYVYTVEFQKRGLPHVHILVFLDSQYTLSTTDAIEQNKCDLKDLQGRSLREITCTRKVI</sequence>
<protein>
    <recommendedName>
        <fullName evidence="1">Helitron helicase-like domain-containing protein</fullName>
    </recommendedName>
</protein>
<dbReference type="KEGG" id="cci:CC1G_15819"/>
<dbReference type="HOGENOM" id="CLU_001324_3_3_1"/>
<dbReference type="OrthoDB" id="3366231at2759"/>
<evidence type="ECO:0000313" key="2">
    <source>
        <dbReference type="EMBL" id="EFI26531.1"/>
    </source>
</evidence>
<keyword evidence="3" id="KW-1185">Reference proteome</keyword>